<evidence type="ECO:0000313" key="3">
    <source>
        <dbReference type="Proteomes" id="UP000708576"/>
    </source>
</evidence>
<dbReference type="SUPFAM" id="SSF54427">
    <property type="entry name" value="NTF2-like"/>
    <property type="match status" value="1"/>
</dbReference>
<evidence type="ECO:0000259" key="1">
    <source>
        <dbReference type="Pfam" id="PF13474"/>
    </source>
</evidence>
<dbReference type="Gene3D" id="3.10.450.50">
    <property type="match status" value="1"/>
</dbReference>
<dbReference type="Proteomes" id="UP000708576">
    <property type="component" value="Unassembled WGS sequence"/>
</dbReference>
<dbReference type="EMBL" id="JAGUCO010000009">
    <property type="protein sequence ID" value="MBS2099263.1"/>
    <property type="molecule type" value="Genomic_DNA"/>
</dbReference>
<gene>
    <name evidence="2" type="ORF">KEM10_13300</name>
</gene>
<accession>A0ABS5JWN1</accession>
<organism evidence="2 3">
    <name type="scientific">Carboxylicivirga linearis</name>
    <dbReference type="NCBI Taxonomy" id="1628157"/>
    <lineage>
        <taxon>Bacteria</taxon>
        <taxon>Pseudomonadati</taxon>
        <taxon>Bacteroidota</taxon>
        <taxon>Bacteroidia</taxon>
        <taxon>Marinilabiliales</taxon>
        <taxon>Marinilabiliaceae</taxon>
        <taxon>Carboxylicivirga</taxon>
    </lineage>
</organism>
<name>A0ABS5JWN1_9BACT</name>
<dbReference type="InterPro" id="IPR032710">
    <property type="entry name" value="NTF2-like_dom_sf"/>
</dbReference>
<feature type="domain" description="SnoaL-like" evidence="1">
    <location>
        <begin position="17"/>
        <end position="141"/>
    </location>
</feature>
<protein>
    <submittedName>
        <fullName evidence="2">Nuclear transport factor 2 family protein</fullName>
    </submittedName>
</protein>
<keyword evidence="3" id="KW-1185">Reference proteome</keyword>
<evidence type="ECO:0000313" key="2">
    <source>
        <dbReference type="EMBL" id="MBS2099263.1"/>
    </source>
</evidence>
<dbReference type="InterPro" id="IPR037401">
    <property type="entry name" value="SnoaL-like"/>
</dbReference>
<sequence>MNTLDVSIRDSEKVAKIKDTLSMMLRAQEEGDLTTFASSFAHDNDMINIGTDLDEIWHNWSSFYTWMESAIIDRKGYTITEKDTHVKLSQSGDVAWYSQLLDTCFETKGEPFNLEGFRHTGVMEKRNKKWVIVQSHISAPYNNAQENPLD</sequence>
<dbReference type="RefSeq" id="WP_212216505.1">
    <property type="nucleotide sequence ID" value="NZ_JAGUCO010000009.1"/>
</dbReference>
<proteinExistence type="predicted"/>
<comment type="caution">
    <text evidence="2">The sequence shown here is derived from an EMBL/GenBank/DDBJ whole genome shotgun (WGS) entry which is preliminary data.</text>
</comment>
<dbReference type="Pfam" id="PF13474">
    <property type="entry name" value="SnoaL_3"/>
    <property type="match status" value="1"/>
</dbReference>
<reference evidence="2 3" key="1">
    <citation type="journal article" date="2015" name="Int. J. Syst. Evol. Microbiol.">
        <title>Carboxylicivirga linearis sp. nov., isolated from a sea cucumber culture pond.</title>
        <authorList>
            <person name="Wang F.Q."/>
            <person name="Zhou Y.X."/>
            <person name="Lin X.Z."/>
            <person name="Chen G.J."/>
            <person name="Du Z.J."/>
        </authorList>
    </citation>
    <scope>NUCLEOTIDE SEQUENCE [LARGE SCALE GENOMIC DNA]</scope>
    <source>
        <strain evidence="2 3">FB218</strain>
    </source>
</reference>